<dbReference type="InterPro" id="IPR024072">
    <property type="entry name" value="DHFR-like_dom_sf"/>
</dbReference>
<dbReference type="GO" id="GO:0009231">
    <property type="term" value="P:riboflavin biosynthetic process"/>
    <property type="evidence" value="ECO:0007669"/>
    <property type="project" value="InterPro"/>
</dbReference>
<name>A0A6G8Q9Z3_9ACTN</name>
<dbReference type="PANTHER" id="PTHR38011">
    <property type="entry name" value="DIHYDROFOLATE REDUCTASE FAMILY PROTEIN (AFU_ORTHOLOGUE AFUA_8G06820)"/>
    <property type="match status" value="1"/>
</dbReference>
<reference evidence="2 3" key="1">
    <citation type="submission" date="2019-10" db="EMBL/GenBank/DDBJ databases">
        <title>Rubrobacter sp nov SCSIO 52090 isolated from a deep-sea sediment in the South China Sea.</title>
        <authorList>
            <person name="Chen R.W."/>
        </authorList>
    </citation>
    <scope>NUCLEOTIDE SEQUENCE [LARGE SCALE GENOMIC DNA]</scope>
    <source>
        <strain evidence="2 3">SCSIO 52909</strain>
    </source>
</reference>
<proteinExistence type="predicted"/>
<sequence>MNARVKRALYYGATSLDGYLADPDDGLEWLLQFEGTYDAPDAEPGPMGEGGGYEQFYDGVGALISGSTTYEFVVEHFRDEAWPYAGKPYWVLSSRDLPVPGGEGVDVRVVDASVEEIYGDVVASAGDRAVWLVGGGNVASQFADAGLIEELILTVVPVVLGDGKPLFDRPPNASFALLGTRAFSNGMAELHYRLVG</sequence>
<accession>A0A6G8Q9Z3</accession>
<dbReference type="RefSeq" id="WP_166176456.1">
    <property type="nucleotide sequence ID" value="NZ_CP045119.1"/>
</dbReference>
<organism evidence="2 3">
    <name type="scientific">Rubrobacter tropicus</name>
    <dbReference type="NCBI Taxonomy" id="2653851"/>
    <lineage>
        <taxon>Bacteria</taxon>
        <taxon>Bacillati</taxon>
        <taxon>Actinomycetota</taxon>
        <taxon>Rubrobacteria</taxon>
        <taxon>Rubrobacterales</taxon>
        <taxon>Rubrobacteraceae</taxon>
        <taxon>Rubrobacter</taxon>
    </lineage>
</organism>
<dbReference type="Pfam" id="PF01872">
    <property type="entry name" value="RibD_C"/>
    <property type="match status" value="1"/>
</dbReference>
<evidence type="ECO:0000313" key="3">
    <source>
        <dbReference type="Proteomes" id="UP000501452"/>
    </source>
</evidence>
<dbReference type="Gene3D" id="3.40.430.10">
    <property type="entry name" value="Dihydrofolate Reductase, subunit A"/>
    <property type="match status" value="1"/>
</dbReference>
<evidence type="ECO:0000313" key="2">
    <source>
        <dbReference type="EMBL" id="QIN83301.1"/>
    </source>
</evidence>
<dbReference type="GO" id="GO:0008703">
    <property type="term" value="F:5-amino-6-(5-phosphoribosylamino)uracil reductase activity"/>
    <property type="evidence" value="ECO:0007669"/>
    <property type="project" value="InterPro"/>
</dbReference>
<dbReference type="InterPro" id="IPR050765">
    <property type="entry name" value="Riboflavin_Biosynth_HTPR"/>
</dbReference>
<dbReference type="Proteomes" id="UP000501452">
    <property type="component" value="Chromosome"/>
</dbReference>
<dbReference type="InterPro" id="IPR002734">
    <property type="entry name" value="RibDG_C"/>
</dbReference>
<protein>
    <submittedName>
        <fullName evidence="2">Dihydrofolate reductase</fullName>
    </submittedName>
</protein>
<evidence type="ECO:0000259" key="1">
    <source>
        <dbReference type="Pfam" id="PF01872"/>
    </source>
</evidence>
<dbReference type="KEGG" id="rub:GBA63_12135"/>
<dbReference type="AlphaFoldDB" id="A0A6G8Q9Z3"/>
<gene>
    <name evidence="2" type="ORF">GBA63_12135</name>
</gene>
<keyword evidence="3" id="KW-1185">Reference proteome</keyword>
<dbReference type="PANTHER" id="PTHR38011:SF11">
    <property type="entry name" value="2,5-DIAMINO-6-RIBOSYLAMINO-4(3H)-PYRIMIDINONE 5'-PHOSPHATE REDUCTASE"/>
    <property type="match status" value="1"/>
</dbReference>
<feature type="domain" description="Bacterial bifunctional deaminase-reductase C-terminal" evidence="1">
    <location>
        <begin position="125"/>
        <end position="187"/>
    </location>
</feature>
<dbReference type="SUPFAM" id="SSF53597">
    <property type="entry name" value="Dihydrofolate reductase-like"/>
    <property type="match status" value="1"/>
</dbReference>
<dbReference type="EMBL" id="CP045119">
    <property type="protein sequence ID" value="QIN83301.1"/>
    <property type="molecule type" value="Genomic_DNA"/>
</dbReference>